<dbReference type="Pfam" id="PF02518">
    <property type="entry name" value="HATPase_c"/>
    <property type="match status" value="1"/>
</dbReference>
<dbReference type="InterPro" id="IPR003594">
    <property type="entry name" value="HATPase_dom"/>
</dbReference>
<dbReference type="Gene3D" id="3.30.565.10">
    <property type="entry name" value="Histidine kinase-like ATPase, C-terminal domain"/>
    <property type="match status" value="1"/>
</dbReference>
<gene>
    <name evidence="10" type="ORF">ACFSBH_06670</name>
</gene>
<protein>
    <recommendedName>
        <fullName evidence="7">Signal transduction histidine-protein kinase/phosphatase DegS</fullName>
        <ecNumber evidence="7">2.7.13.3</ecNumber>
        <ecNumber evidence="7">3.1.3.-</ecNumber>
    </recommendedName>
</protein>
<dbReference type="PANTHER" id="PTHR24421:SF55">
    <property type="entry name" value="SENSOR HISTIDINE KINASE YDFH"/>
    <property type="match status" value="1"/>
</dbReference>
<dbReference type="InterPro" id="IPR008595">
    <property type="entry name" value="DegS"/>
</dbReference>
<dbReference type="Gene3D" id="1.20.5.1930">
    <property type="match status" value="1"/>
</dbReference>
<comment type="caution">
    <text evidence="10">The sequence shown here is derived from an EMBL/GenBank/DDBJ whole genome shotgun (WGS) entry which is preliminary data.</text>
</comment>
<dbReference type="InterPro" id="IPR036890">
    <property type="entry name" value="HATPase_C_sf"/>
</dbReference>
<dbReference type="SUPFAM" id="SSF55874">
    <property type="entry name" value="ATPase domain of HSP90 chaperone/DNA topoisomerase II/histidine kinase"/>
    <property type="match status" value="1"/>
</dbReference>
<dbReference type="InterPro" id="IPR011712">
    <property type="entry name" value="Sig_transdc_His_kin_sub3_dim/P"/>
</dbReference>
<dbReference type="EC" id="2.7.13.3" evidence="7"/>
<dbReference type="GO" id="GO:0016301">
    <property type="term" value="F:kinase activity"/>
    <property type="evidence" value="ECO:0007669"/>
    <property type="project" value="UniProtKB-KW"/>
</dbReference>
<keyword evidence="11" id="KW-1185">Reference proteome</keyword>
<keyword evidence="7" id="KW-0378">Hydrolase</keyword>
<comment type="subcellular location">
    <subcellularLocation>
        <location evidence="7">Cytoplasm</location>
    </subcellularLocation>
</comment>
<dbReference type="SMART" id="SM00387">
    <property type="entry name" value="HATPase_c"/>
    <property type="match status" value="1"/>
</dbReference>
<dbReference type="PANTHER" id="PTHR24421">
    <property type="entry name" value="NITRATE/NITRITE SENSOR PROTEIN NARX-RELATED"/>
    <property type="match status" value="1"/>
</dbReference>
<dbReference type="EC" id="3.1.3.-" evidence="7"/>
<dbReference type="PROSITE" id="PS50109">
    <property type="entry name" value="HIS_KIN"/>
    <property type="match status" value="1"/>
</dbReference>
<dbReference type="CDD" id="cd16917">
    <property type="entry name" value="HATPase_UhpB-NarQ-NarX-like"/>
    <property type="match status" value="1"/>
</dbReference>
<keyword evidence="7" id="KW-0904">Protein phosphatase</keyword>
<accession>A0ABW4HPB5</accession>
<evidence type="ECO:0000256" key="1">
    <source>
        <dbReference type="ARBA" id="ARBA00000085"/>
    </source>
</evidence>
<evidence type="ECO:0000259" key="9">
    <source>
        <dbReference type="PROSITE" id="PS50109"/>
    </source>
</evidence>
<evidence type="ECO:0000256" key="2">
    <source>
        <dbReference type="ARBA" id="ARBA00022679"/>
    </source>
</evidence>
<dbReference type="EMBL" id="JBHUDE010000034">
    <property type="protein sequence ID" value="MFD1607329.1"/>
    <property type="molecule type" value="Genomic_DNA"/>
</dbReference>
<comment type="function">
    <text evidence="7">Member of the two-component regulatory system DegS/DegU, which plays an important role in the transition growth phase.</text>
</comment>
<evidence type="ECO:0000313" key="11">
    <source>
        <dbReference type="Proteomes" id="UP001597221"/>
    </source>
</evidence>
<keyword evidence="4 7" id="KW-0418">Kinase</keyword>
<dbReference type="Proteomes" id="UP001597221">
    <property type="component" value="Unassembled WGS sequence"/>
</dbReference>
<dbReference type="RefSeq" id="WP_285853635.1">
    <property type="nucleotide sequence ID" value="NZ_JAMBON010000009.1"/>
</dbReference>
<feature type="domain" description="Histidine kinase" evidence="9">
    <location>
        <begin position="182"/>
        <end position="378"/>
    </location>
</feature>
<feature type="coiled-coil region" evidence="8">
    <location>
        <begin position="32"/>
        <end position="123"/>
    </location>
</feature>
<evidence type="ECO:0000256" key="5">
    <source>
        <dbReference type="ARBA" id="ARBA00022840"/>
    </source>
</evidence>
<dbReference type="InterPro" id="IPR016381">
    <property type="entry name" value="Sig_transdc_His_kinase_DegS"/>
</dbReference>
<evidence type="ECO:0000256" key="7">
    <source>
        <dbReference type="PIRNR" id="PIRNR003169"/>
    </source>
</evidence>
<name>A0ABW4HPB5_9BACI</name>
<comment type="catalytic activity">
    <reaction evidence="1 7">
        <text>ATP + protein L-histidine = ADP + protein N-phospho-L-histidine.</text>
        <dbReference type="EC" id="2.7.13.3"/>
    </reaction>
</comment>
<reference evidence="11" key="1">
    <citation type="journal article" date="2019" name="Int. J. Syst. Evol. Microbiol.">
        <title>The Global Catalogue of Microorganisms (GCM) 10K type strain sequencing project: providing services to taxonomists for standard genome sequencing and annotation.</title>
        <authorList>
            <consortium name="The Broad Institute Genomics Platform"/>
            <consortium name="The Broad Institute Genome Sequencing Center for Infectious Disease"/>
            <person name="Wu L."/>
            <person name="Ma J."/>
        </authorList>
    </citation>
    <scope>NUCLEOTIDE SEQUENCE [LARGE SCALE GENOMIC DNA]</scope>
    <source>
        <strain evidence="11">CGMCC 1.12376</strain>
    </source>
</reference>
<evidence type="ECO:0000256" key="4">
    <source>
        <dbReference type="ARBA" id="ARBA00022777"/>
    </source>
</evidence>
<evidence type="ECO:0000313" key="10">
    <source>
        <dbReference type="EMBL" id="MFD1607329.1"/>
    </source>
</evidence>
<organism evidence="10 11">
    <name type="scientific">Oceanobacillus luteolus</name>
    <dbReference type="NCBI Taxonomy" id="1274358"/>
    <lineage>
        <taxon>Bacteria</taxon>
        <taxon>Bacillati</taxon>
        <taxon>Bacillota</taxon>
        <taxon>Bacilli</taxon>
        <taxon>Bacillales</taxon>
        <taxon>Bacillaceae</taxon>
        <taxon>Oceanobacillus</taxon>
    </lineage>
</organism>
<keyword evidence="8" id="KW-0175">Coiled coil</keyword>
<dbReference type="Pfam" id="PF05384">
    <property type="entry name" value="DegS"/>
    <property type="match status" value="1"/>
</dbReference>
<keyword evidence="7" id="KW-0963">Cytoplasm</keyword>
<evidence type="ECO:0000256" key="6">
    <source>
        <dbReference type="ARBA" id="ARBA00023012"/>
    </source>
</evidence>
<evidence type="ECO:0000256" key="8">
    <source>
        <dbReference type="SAM" id="Coils"/>
    </source>
</evidence>
<sequence length="380" mass="44477">MTLKTGEKAIDYIIDEMVRVVKSSKNEIFNISEHARHEYDTLQIELEETKRLVLQYINEGDSLERKVRASRKRLAEVSKEFERYTERDIHQVYEDTHNLQTELIMLREKEENLRKKRDDIERRLISLYDTINRAEGITSKISVIENYLEEDFSQVNELIESAKEKQAFGLKIIEAQEEERRRLSREIHDGPAQMLANILLRSEIIERSLNQESVEAAVAEIHSVRKMIRTSLYEVRKIIYDLRPMALDDLGLIPTIRKYIGNLIDYHDIEIDFVVIGEEKRLHHKYEVALFRLMQESVQNAIKHADPKLIQIKLQIQRENVVMIVKDNGKGFDVNIKKEDSFGLVGMKERVDMLSGDIDIKSELNAGTTIIIRVPYIITD</sequence>
<proteinExistence type="predicted"/>
<keyword evidence="3 7" id="KW-0547">Nucleotide-binding</keyword>
<keyword evidence="2 7" id="KW-0808">Transferase</keyword>
<dbReference type="PIRSF" id="PIRSF003169">
    <property type="entry name" value="STHK_DegS"/>
    <property type="match status" value="1"/>
</dbReference>
<keyword evidence="5 7" id="KW-0067">ATP-binding</keyword>
<keyword evidence="6 7" id="KW-0902">Two-component regulatory system</keyword>
<dbReference type="Pfam" id="PF07730">
    <property type="entry name" value="HisKA_3"/>
    <property type="match status" value="1"/>
</dbReference>
<evidence type="ECO:0000256" key="3">
    <source>
        <dbReference type="ARBA" id="ARBA00022741"/>
    </source>
</evidence>
<dbReference type="InterPro" id="IPR005467">
    <property type="entry name" value="His_kinase_dom"/>
</dbReference>
<dbReference type="InterPro" id="IPR050482">
    <property type="entry name" value="Sensor_HK_TwoCompSys"/>
</dbReference>